<dbReference type="EMBL" id="CP023068">
    <property type="protein sequence ID" value="ASY66249.1"/>
    <property type="molecule type" value="Genomic_DNA"/>
</dbReference>
<proteinExistence type="predicted"/>
<evidence type="ECO:0000256" key="1">
    <source>
        <dbReference type="SAM" id="MobiDB-lite"/>
    </source>
</evidence>
<dbReference type="AlphaFoldDB" id="A0A249PLQ7"/>
<dbReference type="SMART" id="SM00912">
    <property type="entry name" value="Haemagg_act"/>
    <property type="match status" value="1"/>
</dbReference>
<dbReference type="Pfam" id="PF05860">
    <property type="entry name" value="TPS"/>
    <property type="match status" value="1"/>
</dbReference>
<organism evidence="3 4">
    <name type="scientific">Sinorhizobium sojae CCBAU 05684</name>
    <dbReference type="NCBI Taxonomy" id="716928"/>
    <lineage>
        <taxon>Bacteria</taxon>
        <taxon>Pseudomonadati</taxon>
        <taxon>Pseudomonadota</taxon>
        <taxon>Alphaproteobacteria</taxon>
        <taxon>Hyphomicrobiales</taxon>
        <taxon>Rhizobiaceae</taxon>
        <taxon>Sinorhizobium/Ensifer group</taxon>
        <taxon>Sinorhizobium</taxon>
    </lineage>
</organism>
<reference evidence="3 4" key="1">
    <citation type="submission" date="2017-08" db="EMBL/GenBank/DDBJ databases">
        <title>Multipartite genome sequences of Sinorhizobium species nodulating soybeans.</title>
        <authorList>
            <person name="Tian C.F."/>
        </authorList>
    </citation>
    <scope>NUCLEOTIDE SEQUENCE [LARGE SCALE GENOMIC DNA]</scope>
    <source>
        <strain evidence="3 4">CCBAU 05684</strain>
        <plasmid evidence="4">psj05684b</plasmid>
    </source>
</reference>
<dbReference type="OrthoDB" id="2664633at2"/>
<protein>
    <submittedName>
        <fullName evidence="3">Hemolysin</fullName>
    </submittedName>
</protein>
<dbReference type="KEGG" id="esj:SJ05684_b52670"/>
<keyword evidence="3" id="KW-0614">Plasmid</keyword>
<evidence type="ECO:0000313" key="3">
    <source>
        <dbReference type="EMBL" id="ASY66249.1"/>
    </source>
</evidence>
<keyword evidence="4" id="KW-1185">Reference proteome</keyword>
<name>A0A249PLQ7_9HYPH</name>
<dbReference type="InterPro" id="IPR011050">
    <property type="entry name" value="Pectin_lyase_fold/virulence"/>
</dbReference>
<evidence type="ECO:0000313" key="4">
    <source>
        <dbReference type="Proteomes" id="UP000217211"/>
    </source>
</evidence>
<dbReference type="Gene3D" id="2.160.20.10">
    <property type="entry name" value="Single-stranded right-handed beta-helix, Pectin lyase-like"/>
    <property type="match status" value="1"/>
</dbReference>
<dbReference type="SUPFAM" id="SSF51126">
    <property type="entry name" value="Pectin lyase-like"/>
    <property type="match status" value="1"/>
</dbReference>
<dbReference type="RefSeq" id="WP_050980171.1">
    <property type="nucleotide sequence ID" value="NZ_AJQT01000107.1"/>
</dbReference>
<feature type="region of interest" description="Disordered" evidence="1">
    <location>
        <begin position="1"/>
        <end position="26"/>
    </location>
</feature>
<gene>
    <name evidence="3" type="ORF">SJ05684_b52670</name>
</gene>
<evidence type="ECO:0000259" key="2">
    <source>
        <dbReference type="SMART" id="SM00912"/>
    </source>
</evidence>
<dbReference type="eggNOG" id="COG3210">
    <property type="taxonomic scope" value="Bacteria"/>
</dbReference>
<dbReference type="InterPro" id="IPR012334">
    <property type="entry name" value="Pectin_lyas_fold"/>
</dbReference>
<dbReference type="NCBIfam" id="TIGR01901">
    <property type="entry name" value="adhes_NPXG"/>
    <property type="match status" value="1"/>
</dbReference>
<geneLocation type="plasmid" evidence="4">
    <name>psj05684b</name>
</geneLocation>
<sequence length="993" mass="98109">MADIRRRSGDNGNNRPGIGSTPNGVPLVDIVTPNARGLSHNKYDQFNVGKPGLILNNFNGEVGTSRLGGVTPGNANLKNSGPASVILNEVTSGNRSQLLGPTEVFGGRADVVIANPNGITCDGCGFINTPRATLSTGTPDVGADGRLNGLTVRGGDVTIGAKGANFSAGHGAVDLFDIVSRSVRIYGPLYAKDLRLTAGRNKFAYDTGEATPLEATSGTPEFAIDGSALGAMQAGRIKIVVTEKGAGVRMRGDMAANVGELSLSADGKISIGNASGASGVNINSKARIEARKVTSKKKFVAKAQKGIVLETVAADGNVEIAGGAGLLSVSGDVTSLGAVVLSSAGNLSLGSLEAGGPVSARSSAGNIAVWGIAKAAGDVTLDAASGSISAGSLVSFRNLSLQAGLDIGIANDILAQGNVTARARSIRSNAIASGVDIDASAARSDGETVLGDAGDLKLTASAGIEAATLLSAGNLSVSASSLKSDTVTSHRSIGISGDVDVSGQVLGAGDVLIEGRSIAADTVASGVLLHSAGGDGDIVLGTAGALTLDAKGGSVDVRSLSSAGRLVVEAESVEAASVTAQGSVALSGDLTVSGQVLGGGDIVASGRRIAVKALVSGVDFARTTAGAPVVLRDRGDITINAASGSVEADMLLSAGSLKATAAALTADSITSHEDLDIAGTVAVSGTVLGARNVSIDGGAISADSIATKSGDLALIARNGAVDVDALESAGQITVDASRLEARTVTGRGDVRIDGNVTIAEQLIAERNITLAGRDLSIETLIAGLDFDRTAASGGKAVLAGEGGITIDAASGSLRMATLLSAADVSATVGKLDASNVSGHGNISIADDVNVGGQILGARDVAISGNALRAGAIASGVDFAATAAAGGSLVLGPEGDLRLSARGGTVAADILTSAGHLGVDASRLDSQSIEGHGDIRIAGNTTVRGRLLGAGDIDIAGQSLSIETLVAGVAFDGGDNRCSRLQDWAKVHREKPGG</sequence>
<accession>A0A249PLQ7</accession>
<dbReference type="Proteomes" id="UP000217211">
    <property type="component" value="Plasmid pSJ05684b"/>
</dbReference>
<dbReference type="STRING" id="716928.GCA_000261485_04736"/>
<feature type="domain" description="Filamentous haemagglutinin FhaB/tRNA nuclease CdiA-like TPS" evidence="2">
    <location>
        <begin position="22"/>
        <end position="144"/>
    </location>
</feature>
<dbReference type="InterPro" id="IPR008638">
    <property type="entry name" value="FhaB/CdiA-like_TPS"/>
</dbReference>